<evidence type="ECO:0000313" key="5">
    <source>
        <dbReference type="EMBL" id="CAB4602439.1"/>
    </source>
</evidence>
<protein>
    <submittedName>
        <fullName evidence="5">Unannotated protein</fullName>
    </submittedName>
</protein>
<dbReference type="EMBL" id="CAEZUQ010000018">
    <property type="protein sequence ID" value="CAB4602439.1"/>
    <property type="molecule type" value="Genomic_DNA"/>
</dbReference>
<evidence type="ECO:0000256" key="1">
    <source>
        <dbReference type="ARBA" id="ARBA00001933"/>
    </source>
</evidence>
<proteinExistence type="predicted"/>
<keyword evidence="3" id="KW-0808">Transferase</keyword>
<dbReference type="Gene3D" id="3.90.1150.10">
    <property type="entry name" value="Aspartate Aminotransferase, domain 1"/>
    <property type="match status" value="1"/>
</dbReference>
<dbReference type="PANTHER" id="PTHR42832">
    <property type="entry name" value="AMINO ACID AMINOTRANSFERASE"/>
    <property type="match status" value="1"/>
</dbReference>
<dbReference type="SUPFAM" id="SSF53383">
    <property type="entry name" value="PLP-dependent transferases"/>
    <property type="match status" value="1"/>
</dbReference>
<dbReference type="AlphaFoldDB" id="A0A6J6GRG2"/>
<dbReference type="InterPro" id="IPR015424">
    <property type="entry name" value="PyrdxlP-dep_Trfase"/>
</dbReference>
<dbReference type="InterPro" id="IPR015421">
    <property type="entry name" value="PyrdxlP-dep_Trfase_major"/>
</dbReference>
<comment type="cofactor">
    <cofactor evidence="1">
        <name>pyridoxal 5'-phosphate</name>
        <dbReference type="ChEBI" id="CHEBI:597326"/>
    </cofactor>
</comment>
<dbReference type="PROSITE" id="PS00105">
    <property type="entry name" value="AA_TRANSFER_CLASS_1"/>
    <property type="match status" value="1"/>
</dbReference>
<dbReference type="Gene3D" id="3.40.640.10">
    <property type="entry name" value="Type I PLP-dependent aspartate aminotransferase-like (Major domain)"/>
    <property type="match status" value="1"/>
</dbReference>
<dbReference type="GO" id="GO:0008483">
    <property type="term" value="F:transaminase activity"/>
    <property type="evidence" value="ECO:0007669"/>
    <property type="project" value="UniProtKB-KW"/>
</dbReference>
<dbReference type="CDD" id="cd00609">
    <property type="entry name" value="AAT_like"/>
    <property type="match status" value="1"/>
</dbReference>
<name>A0A6J6GRG2_9ZZZZ</name>
<dbReference type="PANTHER" id="PTHR42832:SF3">
    <property type="entry name" value="L-GLUTAMINE--4-(METHYLSULFANYL)-2-OXOBUTANOATE AMINOTRANSFERASE"/>
    <property type="match status" value="1"/>
</dbReference>
<reference evidence="5" key="1">
    <citation type="submission" date="2020-05" db="EMBL/GenBank/DDBJ databases">
        <authorList>
            <person name="Chiriac C."/>
            <person name="Salcher M."/>
            <person name="Ghai R."/>
            <person name="Kavagutti S V."/>
        </authorList>
    </citation>
    <scope>NUCLEOTIDE SEQUENCE</scope>
</reference>
<feature type="domain" description="Aminotransferase class I/classII large" evidence="4">
    <location>
        <begin position="15"/>
        <end position="341"/>
    </location>
</feature>
<dbReference type="GO" id="GO:0030170">
    <property type="term" value="F:pyridoxal phosphate binding"/>
    <property type="evidence" value="ECO:0007669"/>
    <property type="project" value="InterPro"/>
</dbReference>
<dbReference type="InterPro" id="IPR050881">
    <property type="entry name" value="LL-DAP_aminotransferase"/>
</dbReference>
<keyword evidence="2" id="KW-0032">Aminotransferase</keyword>
<dbReference type="InterPro" id="IPR004838">
    <property type="entry name" value="NHTrfase_class1_PyrdxlP-BS"/>
</dbReference>
<evidence type="ECO:0000256" key="2">
    <source>
        <dbReference type="ARBA" id="ARBA00022576"/>
    </source>
</evidence>
<dbReference type="InterPro" id="IPR015422">
    <property type="entry name" value="PyrdxlP-dep_Trfase_small"/>
</dbReference>
<sequence>MAPFGARARESAGGIIDLSQGTPVDPTPEFIQSALKGSSNSPSYPLTIGTPELRDAMRNWASKILGATGDFDVLPTIGSKELVAWLPSILRAEKVLYPKVAYPTYLVGSMIHESEAVAVDIDATTWPKSDIAWINSPSNPTGRVHSTEELQAVISYARKNDSLVVSDECYISFPASGEEPVSILKLAKGNNKNLLAVHSMSKRSNLAGYRAGLIVGDSEVIAEIREVRKHAGMMVPLPIQRAMTAALADEKHVGEQAERYSNRRKVLSAALMNAGFQIDFSNAGLYIWCTRNEDCWDSVSWLADLGILATPGIFYGEAGAKHIRIAMTATDAQIADAAARILKSI</sequence>
<accession>A0A6J6GRG2</accession>
<dbReference type="InterPro" id="IPR019880">
    <property type="entry name" value="OxyQ"/>
</dbReference>
<evidence type="ECO:0000259" key="4">
    <source>
        <dbReference type="Pfam" id="PF00155"/>
    </source>
</evidence>
<dbReference type="NCBIfam" id="TIGR03539">
    <property type="entry name" value="DapC_actino"/>
    <property type="match status" value="1"/>
</dbReference>
<organism evidence="5">
    <name type="scientific">freshwater metagenome</name>
    <dbReference type="NCBI Taxonomy" id="449393"/>
    <lineage>
        <taxon>unclassified sequences</taxon>
        <taxon>metagenomes</taxon>
        <taxon>ecological metagenomes</taxon>
    </lineage>
</organism>
<dbReference type="Pfam" id="PF00155">
    <property type="entry name" value="Aminotran_1_2"/>
    <property type="match status" value="1"/>
</dbReference>
<dbReference type="InterPro" id="IPR004839">
    <property type="entry name" value="Aminotransferase_I/II_large"/>
</dbReference>
<evidence type="ECO:0000256" key="3">
    <source>
        <dbReference type="ARBA" id="ARBA00022679"/>
    </source>
</evidence>
<gene>
    <name evidence="5" type="ORF">UFOPK1842_00256</name>
</gene>